<dbReference type="EMBL" id="KI301820">
    <property type="protein sequence ID" value="ERZ94692.1"/>
    <property type="molecule type" value="Genomic_DNA"/>
</dbReference>
<proteinExistence type="predicted"/>
<dbReference type="GO" id="GO:0005524">
    <property type="term" value="F:ATP binding"/>
    <property type="evidence" value="ECO:0007669"/>
    <property type="project" value="InterPro"/>
</dbReference>
<dbReference type="InterPro" id="IPR001245">
    <property type="entry name" value="Ser-Thr/Tyr_kinase_cat_dom"/>
</dbReference>
<name>U9SL16_RHIID</name>
<sequence length="235" mass="27229">MIIRHAEYGDLRNYIYKFFPKLTWIDRAKILLELSKALNSLHQMNLLHRDFHCKNILVDEGDRIFVSDFGLCQLIGSEIDTNNIQGVLPYIAPEVLRHEPYTKRSEVYSISMIMWELTSKKPPFSNYPHNIELAFAVLDGQRPEDVKGTPYFYANIMKQCWDSDPLKRPDASCLPEIFEKMIEQFKMTDDNVSSNSTSCSLSSRSNSVNNDNIESGAVYEAQIFMCITFKQKFML</sequence>
<dbReference type="GO" id="GO:0005737">
    <property type="term" value="C:cytoplasm"/>
    <property type="evidence" value="ECO:0007669"/>
    <property type="project" value="TreeGrafter"/>
</dbReference>
<accession>U9SL16</accession>
<dbReference type="Gene3D" id="1.10.510.10">
    <property type="entry name" value="Transferase(Phosphotransferase) domain 1"/>
    <property type="match status" value="1"/>
</dbReference>
<protein>
    <recommendedName>
        <fullName evidence="1">Protein kinase domain-containing protein</fullName>
    </recommendedName>
</protein>
<evidence type="ECO:0000259" key="1">
    <source>
        <dbReference type="PROSITE" id="PS50011"/>
    </source>
</evidence>
<dbReference type="GO" id="GO:0007165">
    <property type="term" value="P:signal transduction"/>
    <property type="evidence" value="ECO:0007669"/>
    <property type="project" value="TreeGrafter"/>
</dbReference>
<dbReference type="PROSITE" id="PS50011">
    <property type="entry name" value="PROTEIN_KINASE_DOM"/>
    <property type="match status" value="1"/>
</dbReference>
<feature type="domain" description="Protein kinase" evidence="1">
    <location>
        <begin position="1"/>
        <end position="182"/>
    </location>
</feature>
<dbReference type="eggNOG" id="KOG0192">
    <property type="taxonomic scope" value="Eukaryota"/>
</dbReference>
<dbReference type="InterPro" id="IPR000719">
    <property type="entry name" value="Prot_kinase_dom"/>
</dbReference>
<evidence type="ECO:0000313" key="2">
    <source>
        <dbReference type="EMBL" id="ERZ94692.1"/>
    </source>
</evidence>
<dbReference type="PANTHER" id="PTHR23257">
    <property type="entry name" value="SERINE-THREONINE PROTEIN KINASE"/>
    <property type="match status" value="1"/>
</dbReference>
<reference evidence="2" key="1">
    <citation type="submission" date="2013-07" db="EMBL/GenBank/DDBJ databases">
        <title>The genome of an arbuscular mycorrhizal fungus provides insights into the evolution of the oldest plant symbiosis.</title>
        <authorList>
            <consortium name="DOE Joint Genome Institute"/>
            <person name="Tisserant E."/>
            <person name="Malbreil M."/>
            <person name="Kuo A."/>
            <person name="Kohler A."/>
            <person name="Symeonidi A."/>
            <person name="Balestrini R."/>
            <person name="Charron P."/>
            <person name="Duensing N."/>
            <person name="Frei-dit-Frey N."/>
            <person name="Gianinazzi-Pearson V."/>
            <person name="Gilbert B."/>
            <person name="Handa Y."/>
            <person name="Hijri M."/>
            <person name="Kaul R."/>
            <person name="Kawaguchi M."/>
            <person name="Krajinski F."/>
            <person name="Lammers P."/>
            <person name="Lapierre D."/>
            <person name="Masclaux F.G."/>
            <person name="Murat C."/>
            <person name="Morin E."/>
            <person name="Ndikumana S."/>
            <person name="Pagni M."/>
            <person name="Petitpierre D."/>
            <person name="Requena N."/>
            <person name="Rosikiewicz P."/>
            <person name="Riley R."/>
            <person name="Saito K."/>
            <person name="San Clemente H."/>
            <person name="Shapiro H."/>
            <person name="van Tuinen D."/>
            <person name="Becard G."/>
            <person name="Bonfante P."/>
            <person name="Paszkowski U."/>
            <person name="Shachar-Hill Y."/>
            <person name="Young J.P."/>
            <person name="Sanders I.R."/>
            <person name="Henrissat B."/>
            <person name="Rensing S.A."/>
            <person name="Grigoriev I.V."/>
            <person name="Corradi N."/>
            <person name="Roux C."/>
            <person name="Martin F."/>
        </authorList>
    </citation>
    <scope>NUCLEOTIDE SEQUENCE</scope>
    <source>
        <strain evidence="2">DAOM 197198</strain>
    </source>
</reference>
<gene>
    <name evidence="2" type="ORF">GLOINDRAFT_64519</name>
</gene>
<dbReference type="InterPro" id="IPR011009">
    <property type="entry name" value="Kinase-like_dom_sf"/>
</dbReference>
<dbReference type="SUPFAM" id="SSF56112">
    <property type="entry name" value="Protein kinase-like (PK-like)"/>
    <property type="match status" value="1"/>
</dbReference>
<dbReference type="VEuPathDB" id="FungiDB:RhiirFUN_003969"/>
<dbReference type="HOGENOM" id="CLU_000288_7_0_1"/>
<dbReference type="InterPro" id="IPR050167">
    <property type="entry name" value="Ser_Thr_protein_kinase"/>
</dbReference>
<organism evidence="2">
    <name type="scientific">Rhizophagus irregularis (strain DAOM 181602 / DAOM 197198 / MUCL 43194)</name>
    <name type="common">Arbuscular mycorrhizal fungus</name>
    <name type="synonym">Glomus intraradices</name>
    <dbReference type="NCBI Taxonomy" id="747089"/>
    <lineage>
        <taxon>Eukaryota</taxon>
        <taxon>Fungi</taxon>
        <taxon>Fungi incertae sedis</taxon>
        <taxon>Mucoromycota</taxon>
        <taxon>Glomeromycotina</taxon>
        <taxon>Glomeromycetes</taxon>
        <taxon>Glomerales</taxon>
        <taxon>Glomeraceae</taxon>
        <taxon>Rhizophagus</taxon>
    </lineage>
</organism>
<dbReference type="PRINTS" id="PR00109">
    <property type="entry name" value="TYRKINASE"/>
</dbReference>
<dbReference type="GO" id="GO:0004672">
    <property type="term" value="F:protein kinase activity"/>
    <property type="evidence" value="ECO:0007669"/>
    <property type="project" value="InterPro"/>
</dbReference>
<dbReference type="AlphaFoldDB" id="U9SL16"/>
<dbReference type="Pfam" id="PF07714">
    <property type="entry name" value="PK_Tyr_Ser-Thr"/>
    <property type="match status" value="1"/>
</dbReference>